<proteinExistence type="predicted"/>
<dbReference type="RefSeq" id="WP_163684247.1">
    <property type="nucleotide sequence ID" value="NZ_AP022608.1"/>
</dbReference>
<dbReference type="EMBL" id="AP022608">
    <property type="protein sequence ID" value="BBZ15904.1"/>
    <property type="molecule type" value="Genomic_DNA"/>
</dbReference>
<evidence type="ECO:0000313" key="2">
    <source>
        <dbReference type="Proteomes" id="UP000466187"/>
    </source>
</evidence>
<protein>
    <recommendedName>
        <fullName evidence="3">DUF2971 domain-containing protein</fullName>
    </recommendedName>
</protein>
<dbReference type="AlphaFoldDB" id="A0A7I7WEL5"/>
<reference evidence="1 2" key="1">
    <citation type="journal article" date="2019" name="Emerg. Microbes Infect.">
        <title>Comprehensive subspecies identification of 175 nontuberculous mycobacteria species based on 7547 genomic profiles.</title>
        <authorList>
            <person name="Matsumoto Y."/>
            <person name="Kinjo T."/>
            <person name="Motooka D."/>
            <person name="Nabeya D."/>
            <person name="Jung N."/>
            <person name="Uechi K."/>
            <person name="Horii T."/>
            <person name="Iida T."/>
            <person name="Fujita J."/>
            <person name="Nakamura S."/>
        </authorList>
    </citation>
    <scope>NUCLEOTIDE SEQUENCE [LARGE SCALE GENOMIC DNA]</scope>
    <source>
        <strain evidence="1 2">JCM 12688</strain>
    </source>
</reference>
<dbReference type="Proteomes" id="UP000466187">
    <property type="component" value="Chromosome"/>
</dbReference>
<organism evidence="1 2">
    <name type="scientific">Mycolicibacterium gadium</name>
    <name type="common">Mycobacterium gadium</name>
    <dbReference type="NCBI Taxonomy" id="1794"/>
    <lineage>
        <taxon>Bacteria</taxon>
        <taxon>Bacillati</taxon>
        <taxon>Actinomycetota</taxon>
        <taxon>Actinomycetes</taxon>
        <taxon>Mycobacteriales</taxon>
        <taxon>Mycobacteriaceae</taxon>
        <taxon>Mycolicibacterium</taxon>
    </lineage>
</organism>
<accession>A0A7I7WEL5</accession>
<dbReference type="KEGG" id="mgad:MGAD_02390"/>
<name>A0A7I7WEL5_MYCGU</name>
<sequence length="327" mass="36962">MSVEHGDNDDPSILYHYTDAYGVVGIVDSSWRDYAILKPENEIGRHKTIKLQASDIRFMNDTEELKFGTRLLRNHLEALAVDPSISPEFRAAFADIAPYFFPEGTLDWPVSCYATSFCVKGDLLSQWRGYAGGTGGFALGLDRDGLENRSYSIGRDRWPGDREAPAKVTLKRVVYGEDAGIAAIDEHIEDLMKTNWTSIITDRRPQHSQQARLLLFTMLVRAVAIIKDDAFKEEKEWRLFTMGEFRWPVDVRARARGLLPYKNIAVNVSWKATAPEHEAHHKEHPTIVDLVVGPGPEQAEQVVAARELLKGTDHEPKVVRSSKVTYR</sequence>
<dbReference type="InterPro" id="IPR021352">
    <property type="entry name" value="DUF2971"/>
</dbReference>
<evidence type="ECO:0008006" key="3">
    <source>
        <dbReference type="Google" id="ProtNLM"/>
    </source>
</evidence>
<dbReference type="Pfam" id="PF11185">
    <property type="entry name" value="DUF2971"/>
    <property type="match status" value="1"/>
</dbReference>
<evidence type="ECO:0000313" key="1">
    <source>
        <dbReference type="EMBL" id="BBZ15904.1"/>
    </source>
</evidence>
<gene>
    <name evidence="1" type="ORF">MGAD_02390</name>
</gene>